<evidence type="ECO:0000256" key="12">
    <source>
        <dbReference type="HAMAP-Rule" id="MF_00365"/>
    </source>
</evidence>
<dbReference type="AlphaFoldDB" id="A0A1M5SCV1"/>
<sequence length="371" mass="43431">MKLIDLEIFNFRNYEHLKFDPNENVNIIIGKNAMGKTNLLEAIYIATLGKSFKSAKDNELIRIASQSAEINSTIQNFDYEDTYKVEINLNKKNNFFINDEQLNIKNYKRDMASVIFTPADLNIIKFGPNDRRKYLDNLISKVDAMYEYNLLNYKKIIFERNKLLKKNINYDLLEVYDFQLAQIGVSILRTRLNYVKQIEKHSKDHFMNLSGGDDLKITYLSTIPLNSEESEMEKIFLKHLKKSLKRDLELKYTTVGPHRDDLDFKIKNLSSKIFGSQGEIRSIVLSLKLSELDILREKLKTNPILLLDDVFSELDKSRSKYLIDSFNGTQIFITSTDLNENIFKNLIGKYFNISNGRIIDYDRLGEYNERK</sequence>
<keyword evidence="7 12" id="KW-0227">DNA damage</keyword>
<evidence type="ECO:0000256" key="8">
    <source>
        <dbReference type="ARBA" id="ARBA00022840"/>
    </source>
</evidence>
<dbReference type="Gene3D" id="3.40.50.300">
    <property type="entry name" value="P-loop containing nucleotide triphosphate hydrolases"/>
    <property type="match status" value="1"/>
</dbReference>
<dbReference type="PANTHER" id="PTHR32182:SF0">
    <property type="entry name" value="DNA REPLICATION AND REPAIR PROTEIN RECF"/>
    <property type="match status" value="1"/>
</dbReference>
<dbReference type="NCBIfam" id="TIGR00611">
    <property type="entry name" value="recf"/>
    <property type="match status" value="1"/>
</dbReference>
<comment type="function">
    <text evidence="12 13">The RecF protein is involved in DNA metabolism; it is required for DNA replication and normal SOS inducibility. RecF binds preferentially to single-stranded, linear DNA. It also seems to bind ATP.</text>
</comment>
<evidence type="ECO:0000256" key="10">
    <source>
        <dbReference type="ARBA" id="ARBA00023204"/>
    </source>
</evidence>
<evidence type="ECO:0000256" key="2">
    <source>
        <dbReference type="ARBA" id="ARBA00008016"/>
    </source>
</evidence>
<evidence type="ECO:0000256" key="3">
    <source>
        <dbReference type="ARBA" id="ARBA00020170"/>
    </source>
</evidence>
<dbReference type="InterPro" id="IPR001238">
    <property type="entry name" value="DNA-binding_RecF"/>
</dbReference>
<evidence type="ECO:0000256" key="4">
    <source>
        <dbReference type="ARBA" id="ARBA00022490"/>
    </source>
</evidence>
<dbReference type="RefSeq" id="WP_073184600.1">
    <property type="nucleotide sequence ID" value="NZ_FQXI01000007.1"/>
</dbReference>
<dbReference type="InterPro" id="IPR042174">
    <property type="entry name" value="RecF_2"/>
</dbReference>
<dbReference type="Pfam" id="PF02463">
    <property type="entry name" value="SMC_N"/>
    <property type="match status" value="1"/>
</dbReference>
<dbReference type="SUPFAM" id="SSF52540">
    <property type="entry name" value="P-loop containing nucleoside triphosphate hydrolases"/>
    <property type="match status" value="1"/>
</dbReference>
<comment type="similarity">
    <text evidence="2 12 13">Belongs to the RecF family.</text>
</comment>
<evidence type="ECO:0000313" key="16">
    <source>
        <dbReference type="Proteomes" id="UP000184032"/>
    </source>
</evidence>
<dbReference type="GO" id="GO:0003697">
    <property type="term" value="F:single-stranded DNA binding"/>
    <property type="evidence" value="ECO:0007669"/>
    <property type="project" value="UniProtKB-UniRule"/>
</dbReference>
<dbReference type="GO" id="GO:0005524">
    <property type="term" value="F:ATP binding"/>
    <property type="evidence" value="ECO:0007669"/>
    <property type="project" value="UniProtKB-UniRule"/>
</dbReference>
<dbReference type="Gene3D" id="1.20.1050.90">
    <property type="entry name" value="RecF/RecN/SMC, N-terminal domain"/>
    <property type="match status" value="1"/>
</dbReference>
<evidence type="ECO:0000256" key="11">
    <source>
        <dbReference type="ARBA" id="ARBA00023236"/>
    </source>
</evidence>
<keyword evidence="4 12" id="KW-0963">Cytoplasm</keyword>
<keyword evidence="6 12" id="KW-0547">Nucleotide-binding</keyword>
<dbReference type="PANTHER" id="PTHR32182">
    <property type="entry name" value="DNA REPLICATION AND REPAIR PROTEIN RECF"/>
    <property type="match status" value="1"/>
</dbReference>
<keyword evidence="16" id="KW-1185">Reference proteome</keyword>
<evidence type="ECO:0000256" key="9">
    <source>
        <dbReference type="ARBA" id="ARBA00023125"/>
    </source>
</evidence>
<feature type="binding site" evidence="12">
    <location>
        <begin position="30"/>
        <end position="37"/>
    </location>
    <ligand>
        <name>ATP</name>
        <dbReference type="ChEBI" id="CHEBI:30616"/>
    </ligand>
</feature>
<dbReference type="InterPro" id="IPR027417">
    <property type="entry name" value="P-loop_NTPase"/>
</dbReference>
<organism evidence="15 16">
    <name type="scientific">Anaerosphaera aminiphila DSM 21120</name>
    <dbReference type="NCBI Taxonomy" id="1120995"/>
    <lineage>
        <taxon>Bacteria</taxon>
        <taxon>Bacillati</taxon>
        <taxon>Bacillota</taxon>
        <taxon>Tissierellia</taxon>
        <taxon>Tissierellales</taxon>
        <taxon>Peptoniphilaceae</taxon>
        <taxon>Anaerosphaera</taxon>
    </lineage>
</organism>
<comment type="subcellular location">
    <subcellularLocation>
        <location evidence="1 12 13">Cytoplasm</location>
    </subcellularLocation>
</comment>
<name>A0A1M5SCV1_9FIRM</name>
<dbReference type="STRING" id="1120995.SAMN02745245_01149"/>
<accession>A0A1M5SCV1</accession>
<evidence type="ECO:0000259" key="14">
    <source>
        <dbReference type="Pfam" id="PF02463"/>
    </source>
</evidence>
<keyword evidence="10 12" id="KW-0234">DNA repair</keyword>
<evidence type="ECO:0000313" key="15">
    <source>
        <dbReference type="EMBL" id="SHH36309.1"/>
    </source>
</evidence>
<evidence type="ECO:0000256" key="7">
    <source>
        <dbReference type="ARBA" id="ARBA00022763"/>
    </source>
</evidence>
<evidence type="ECO:0000256" key="1">
    <source>
        <dbReference type="ARBA" id="ARBA00004496"/>
    </source>
</evidence>
<keyword evidence="5 12" id="KW-0235">DNA replication</keyword>
<feature type="domain" description="RecF/RecN/SMC N-terminal" evidence="14">
    <location>
        <begin position="3"/>
        <end position="337"/>
    </location>
</feature>
<dbReference type="GO" id="GO:0009432">
    <property type="term" value="P:SOS response"/>
    <property type="evidence" value="ECO:0007669"/>
    <property type="project" value="UniProtKB-UniRule"/>
</dbReference>
<reference evidence="15 16" key="1">
    <citation type="submission" date="2016-11" db="EMBL/GenBank/DDBJ databases">
        <authorList>
            <person name="Jaros S."/>
            <person name="Januszkiewicz K."/>
            <person name="Wedrychowicz H."/>
        </authorList>
    </citation>
    <scope>NUCLEOTIDE SEQUENCE [LARGE SCALE GENOMIC DNA]</scope>
    <source>
        <strain evidence="15 16">DSM 21120</strain>
    </source>
</reference>
<dbReference type="OrthoDB" id="9803889at2"/>
<dbReference type="GO" id="GO:0006302">
    <property type="term" value="P:double-strand break repair"/>
    <property type="evidence" value="ECO:0007669"/>
    <property type="project" value="TreeGrafter"/>
</dbReference>
<evidence type="ECO:0000256" key="13">
    <source>
        <dbReference type="RuleBase" id="RU000578"/>
    </source>
</evidence>
<gene>
    <name evidence="12" type="primary">recF</name>
    <name evidence="15" type="ORF">SAMN02745245_01149</name>
</gene>
<evidence type="ECO:0000256" key="6">
    <source>
        <dbReference type="ARBA" id="ARBA00022741"/>
    </source>
</evidence>
<keyword evidence="8 12" id="KW-0067">ATP-binding</keyword>
<evidence type="ECO:0000256" key="5">
    <source>
        <dbReference type="ARBA" id="ARBA00022705"/>
    </source>
</evidence>
<dbReference type="EMBL" id="FQXI01000007">
    <property type="protein sequence ID" value="SHH36309.1"/>
    <property type="molecule type" value="Genomic_DNA"/>
</dbReference>
<keyword evidence="9 12" id="KW-0238">DNA-binding</keyword>
<dbReference type="InterPro" id="IPR003395">
    <property type="entry name" value="RecF/RecN/SMC_N"/>
</dbReference>
<dbReference type="PROSITE" id="PS00618">
    <property type="entry name" value="RECF_2"/>
    <property type="match status" value="1"/>
</dbReference>
<dbReference type="GO" id="GO:0005737">
    <property type="term" value="C:cytoplasm"/>
    <property type="evidence" value="ECO:0007669"/>
    <property type="project" value="UniProtKB-SubCell"/>
</dbReference>
<protein>
    <recommendedName>
        <fullName evidence="3 12">DNA replication and repair protein RecF</fullName>
    </recommendedName>
</protein>
<dbReference type="InterPro" id="IPR018078">
    <property type="entry name" value="DNA-binding_RecF_CS"/>
</dbReference>
<dbReference type="GO" id="GO:0006260">
    <property type="term" value="P:DNA replication"/>
    <property type="evidence" value="ECO:0007669"/>
    <property type="project" value="UniProtKB-UniRule"/>
</dbReference>
<keyword evidence="11 12" id="KW-0742">SOS response</keyword>
<dbReference type="HAMAP" id="MF_00365">
    <property type="entry name" value="RecF"/>
    <property type="match status" value="1"/>
</dbReference>
<proteinExistence type="inferred from homology"/>
<dbReference type="GO" id="GO:0000731">
    <property type="term" value="P:DNA synthesis involved in DNA repair"/>
    <property type="evidence" value="ECO:0007669"/>
    <property type="project" value="TreeGrafter"/>
</dbReference>
<dbReference type="Proteomes" id="UP000184032">
    <property type="component" value="Unassembled WGS sequence"/>
</dbReference>